<name>A0A182UGE1_9DIPT</name>
<dbReference type="Proteomes" id="UP000075902">
    <property type="component" value="Unassembled WGS sequence"/>
</dbReference>
<evidence type="ECO:0000313" key="2">
    <source>
        <dbReference type="Proteomes" id="UP000075902"/>
    </source>
</evidence>
<sequence>MALKLEPDVAQLYCGYWENRTTRSGWSRSTSRKVSSVSGFTYRNATSPCTFVHFRIGEPPPISLYFFCTSGVRRFAIQGPSLLEVIFNHYLNRTEQRLVVHLLELVLNVLQIDLRPGDDDADQRFVVRAETVHCFEQLLGKEVGCHLNTLDDRAKGVVEITADLRLQCLLDRTPGKLLVLLEHQLQLGEGCVGQNLVKHRLIRAELGLARIVQLLCLLDGQIGIGRLRRVLARAGNNQAAGRFRAHVLGQRSIVHRLVRAGNLVHLIVVLRAQYLDQRLLVRPDAVHRFVQLLAQVVDRRCHQAYNDIFEFAAQLGLQVLHEVPAQLVLEGGLYLLPLIVAPGAQYVDDGLLVRTEALHRFAKGGSILRWVEVFRRNYGGLGL</sequence>
<keyword evidence="2" id="KW-1185">Reference proteome</keyword>
<accession>A0A182UGE1</accession>
<dbReference type="AlphaFoldDB" id="A0A182UGE1"/>
<organism evidence="1 2">
    <name type="scientific">Anopheles melas</name>
    <dbReference type="NCBI Taxonomy" id="34690"/>
    <lineage>
        <taxon>Eukaryota</taxon>
        <taxon>Metazoa</taxon>
        <taxon>Ecdysozoa</taxon>
        <taxon>Arthropoda</taxon>
        <taxon>Hexapoda</taxon>
        <taxon>Insecta</taxon>
        <taxon>Pterygota</taxon>
        <taxon>Neoptera</taxon>
        <taxon>Endopterygota</taxon>
        <taxon>Diptera</taxon>
        <taxon>Nematocera</taxon>
        <taxon>Culicoidea</taxon>
        <taxon>Culicidae</taxon>
        <taxon>Anophelinae</taxon>
        <taxon>Anopheles</taxon>
    </lineage>
</organism>
<reference evidence="1" key="2">
    <citation type="submission" date="2020-05" db="UniProtKB">
        <authorList>
            <consortium name="EnsemblMetazoa"/>
        </authorList>
    </citation>
    <scope>IDENTIFICATION</scope>
    <source>
        <strain evidence="1">CM1001059</strain>
    </source>
</reference>
<protein>
    <submittedName>
        <fullName evidence="1">Uncharacterized protein</fullName>
    </submittedName>
</protein>
<proteinExistence type="predicted"/>
<dbReference type="VEuPathDB" id="VectorBase:AMEC019933"/>
<evidence type="ECO:0000313" key="1">
    <source>
        <dbReference type="EnsemblMetazoa" id="AMEC019933-PA"/>
    </source>
</evidence>
<reference evidence="2" key="1">
    <citation type="submission" date="2014-01" db="EMBL/GenBank/DDBJ databases">
        <title>The Genome Sequence of Anopheles melas CM1001059_A (V2).</title>
        <authorList>
            <consortium name="The Broad Institute Genomics Platform"/>
            <person name="Neafsey D.E."/>
            <person name="Besansky N."/>
            <person name="Howell P."/>
            <person name="Walton C."/>
            <person name="Young S.K."/>
            <person name="Zeng Q."/>
            <person name="Gargeya S."/>
            <person name="Fitzgerald M."/>
            <person name="Haas B."/>
            <person name="Abouelleil A."/>
            <person name="Allen A.W."/>
            <person name="Alvarado L."/>
            <person name="Arachchi H.M."/>
            <person name="Berlin A.M."/>
            <person name="Chapman S.B."/>
            <person name="Gainer-Dewar J."/>
            <person name="Goldberg J."/>
            <person name="Griggs A."/>
            <person name="Gujja S."/>
            <person name="Hansen M."/>
            <person name="Howarth C."/>
            <person name="Imamovic A."/>
            <person name="Ireland A."/>
            <person name="Larimer J."/>
            <person name="McCowan C."/>
            <person name="Murphy C."/>
            <person name="Pearson M."/>
            <person name="Poon T.W."/>
            <person name="Priest M."/>
            <person name="Roberts A."/>
            <person name="Saif S."/>
            <person name="Shea T."/>
            <person name="Sisk P."/>
            <person name="Sykes S."/>
            <person name="Wortman J."/>
            <person name="Nusbaum C."/>
            <person name="Birren B."/>
        </authorList>
    </citation>
    <scope>NUCLEOTIDE SEQUENCE [LARGE SCALE GENOMIC DNA]</scope>
    <source>
        <strain evidence="2">CM1001059</strain>
    </source>
</reference>
<dbReference type="EnsemblMetazoa" id="AMEC019933-RA">
    <property type="protein sequence ID" value="AMEC019933-PA"/>
    <property type="gene ID" value="AMEC019933"/>
</dbReference>